<name>A0ABS6E7J2_9FIRM</name>
<feature type="domain" description="2Fe-2S ferredoxin-type" evidence="6">
    <location>
        <begin position="1"/>
        <end position="76"/>
    </location>
</feature>
<dbReference type="PANTHER" id="PTHR44379">
    <property type="entry name" value="OXIDOREDUCTASE WITH IRON-SULFUR SUBUNIT"/>
    <property type="match status" value="1"/>
</dbReference>
<keyword evidence="2" id="KW-0479">Metal-binding</keyword>
<keyword evidence="1" id="KW-0001">2Fe-2S</keyword>
<sequence length="155" mass="17221">MKIEMKINGVKKYFEVSPDEYLVDTLRNNGYISVKRGCDTGMCGVCTVHMDGKAILSCVILSAMANGHEITTIEGVREEAKKVGEFLVSEGVEQCGYCSTGLIMNILYLEKCIENPTDEEILHYLNGNLCRCTGYSGQLRAIKKYLEVKNSESSE</sequence>
<keyword evidence="5" id="KW-0411">Iron-sulfur</keyword>
<evidence type="ECO:0000256" key="5">
    <source>
        <dbReference type="ARBA" id="ARBA00023014"/>
    </source>
</evidence>
<dbReference type="InterPro" id="IPR001041">
    <property type="entry name" value="2Fe-2S_ferredoxin-type"/>
</dbReference>
<evidence type="ECO:0000256" key="3">
    <source>
        <dbReference type="ARBA" id="ARBA00023002"/>
    </source>
</evidence>
<keyword evidence="3" id="KW-0560">Oxidoreductase</keyword>
<proteinExistence type="predicted"/>
<evidence type="ECO:0000256" key="1">
    <source>
        <dbReference type="ARBA" id="ARBA00022714"/>
    </source>
</evidence>
<evidence type="ECO:0000259" key="6">
    <source>
        <dbReference type="PROSITE" id="PS51085"/>
    </source>
</evidence>
<dbReference type="PROSITE" id="PS00197">
    <property type="entry name" value="2FE2S_FER_1"/>
    <property type="match status" value="1"/>
</dbReference>
<gene>
    <name evidence="7" type="ORF">KQI42_11920</name>
</gene>
<reference evidence="7 8" key="1">
    <citation type="submission" date="2021-06" db="EMBL/GenBank/DDBJ databases">
        <authorList>
            <person name="Sun Q."/>
            <person name="Li D."/>
        </authorList>
    </citation>
    <scope>NUCLEOTIDE SEQUENCE [LARGE SCALE GENOMIC DNA]</scope>
    <source>
        <strain evidence="7 8">MSJ-40</strain>
    </source>
</reference>
<protein>
    <submittedName>
        <fullName evidence="7">(2Fe-2S)-binding protein</fullName>
    </submittedName>
</protein>
<keyword evidence="4" id="KW-0408">Iron</keyword>
<organism evidence="7 8">
    <name type="scientific">Tissierella simiarum</name>
    <dbReference type="NCBI Taxonomy" id="2841534"/>
    <lineage>
        <taxon>Bacteria</taxon>
        <taxon>Bacillati</taxon>
        <taxon>Bacillota</taxon>
        <taxon>Tissierellia</taxon>
        <taxon>Tissierellales</taxon>
        <taxon>Tissierellaceae</taxon>
        <taxon>Tissierella</taxon>
    </lineage>
</organism>
<dbReference type="InterPro" id="IPR051452">
    <property type="entry name" value="Diverse_Oxidoreductases"/>
</dbReference>
<evidence type="ECO:0000256" key="2">
    <source>
        <dbReference type="ARBA" id="ARBA00022723"/>
    </source>
</evidence>
<dbReference type="Pfam" id="PF00111">
    <property type="entry name" value="Fer2"/>
    <property type="match status" value="1"/>
</dbReference>
<comment type="caution">
    <text evidence="7">The sequence shown here is derived from an EMBL/GenBank/DDBJ whole genome shotgun (WGS) entry which is preliminary data.</text>
</comment>
<dbReference type="CDD" id="cd00207">
    <property type="entry name" value="fer2"/>
    <property type="match status" value="1"/>
</dbReference>
<dbReference type="Proteomes" id="UP000749471">
    <property type="component" value="Unassembled WGS sequence"/>
</dbReference>
<dbReference type="RefSeq" id="WP_216520032.1">
    <property type="nucleotide sequence ID" value="NZ_JAHLPM010000009.1"/>
</dbReference>
<evidence type="ECO:0000256" key="4">
    <source>
        <dbReference type="ARBA" id="ARBA00023004"/>
    </source>
</evidence>
<dbReference type="PROSITE" id="PS51085">
    <property type="entry name" value="2FE2S_FER_2"/>
    <property type="match status" value="1"/>
</dbReference>
<dbReference type="PANTHER" id="PTHR44379:SF8">
    <property type="entry name" value="XANTHINE DEHYDROGENASE IRON-SULFUR-BINDING SUBUNIT XDHC-RELATED"/>
    <property type="match status" value="1"/>
</dbReference>
<dbReference type="InterPro" id="IPR006058">
    <property type="entry name" value="2Fe2S_fd_BS"/>
</dbReference>
<evidence type="ECO:0000313" key="7">
    <source>
        <dbReference type="EMBL" id="MBU5438724.1"/>
    </source>
</evidence>
<dbReference type="InterPro" id="IPR002888">
    <property type="entry name" value="2Fe-2S-bd"/>
</dbReference>
<keyword evidence="8" id="KW-1185">Reference proteome</keyword>
<dbReference type="EMBL" id="JAHLPM010000009">
    <property type="protein sequence ID" value="MBU5438724.1"/>
    <property type="molecule type" value="Genomic_DNA"/>
</dbReference>
<dbReference type="Pfam" id="PF01799">
    <property type="entry name" value="Fer2_2"/>
    <property type="match status" value="1"/>
</dbReference>
<accession>A0ABS6E7J2</accession>
<evidence type="ECO:0000313" key="8">
    <source>
        <dbReference type="Proteomes" id="UP000749471"/>
    </source>
</evidence>